<gene>
    <name evidence="1" type="ORF">FGO68_gene12595</name>
</gene>
<evidence type="ECO:0000313" key="1">
    <source>
        <dbReference type="EMBL" id="TNV84292.1"/>
    </source>
</evidence>
<accession>A0A8J8NY43</accession>
<reference evidence="1" key="1">
    <citation type="submission" date="2019-06" db="EMBL/GenBank/DDBJ databases">
        <authorList>
            <person name="Zheng W."/>
        </authorList>
    </citation>
    <scope>NUCLEOTIDE SEQUENCE</scope>
    <source>
        <strain evidence="1">QDHG01</strain>
    </source>
</reference>
<dbReference type="GO" id="GO:0005634">
    <property type="term" value="C:nucleus"/>
    <property type="evidence" value="ECO:0007669"/>
    <property type="project" value="TreeGrafter"/>
</dbReference>
<dbReference type="OrthoDB" id="296467at2759"/>
<sequence>MPLEDCGGNHYKGFDADMLDMYKINTFKCMKNQGVFDLQGDYYSPQFRYLEIRLYKCLNGSQPNITCKSPSDINNFFAYTTLSIAMVNSYFDFSDYTRRDLSVEQDVESNGVIKQYIDDRFFFEIDPTRSKKADIYLMKSQANLQDDYIQLGQQETIDFVEISNKHVYENSYNPADGYVVSFYLRYDSQYNTYNRQIYSAMDLLGDVGGLYQSLFYIGYLLINFFSHRLFISAILKHLYQTKHFTDQYQNINIDTPRKGEDGPNEGQEAIPTKKKGICNIFRKANIHPTPPPLYNRETVKTQCFDDPSNNIPGESGQASILNQSQLTTMINLIPPQSQTQVTQANDGSIVNSMRAGVSIDKELQSKDKKSLEEWEVRAILMNLVNRRRFLYKGKDIIAYLLRCLCFRSAKLRKYKGPKEDWDQTMRKHYHFKEGEDKLFDELDVITLMKSMRRVKLLTQTLLSQSQKMVLKFQRKNIIESDSSSGDSDTNNKFDTINLIESPNPMMRFVVLSKIKKMIQAMKNTAINDTDKRLLRGLFIKHIKDFDEEYREKMKNTSLIDRLMSGIRRMSHSDGDLLVEAQQIQPTNIDEAHYESDSESNMRSQLRYNQRQRNYQRALELRNLQNNSHLSGTSTNNLLTQRAPTIQICFEDRDLHSGSMELDMTDKQEVMNAGLLQAYQPLLIDSNSFISSEIDQTINQPSSLRVREQTIQEENQEEGYHTFAELPSIVVHPPHNNDDVSFRENQEAPQLHPQMKINSFINNRTKGPSIPSAPIQSYFNTGEFKQIGDR</sequence>
<dbReference type="PANTHER" id="PTHR31398">
    <property type="entry name" value="MEIOTIC NUCLEAR DIVISION PROTEIN 1 HOMOLOG"/>
    <property type="match status" value="1"/>
</dbReference>
<dbReference type="AlphaFoldDB" id="A0A8J8NY43"/>
<organism evidence="1 2">
    <name type="scientific">Halteria grandinella</name>
    <dbReference type="NCBI Taxonomy" id="5974"/>
    <lineage>
        <taxon>Eukaryota</taxon>
        <taxon>Sar</taxon>
        <taxon>Alveolata</taxon>
        <taxon>Ciliophora</taxon>
        <taxon>Intramacronucleata</taxon>
        <taxon>Spirotrichea</taxon>
        <taxon>Stichotrichia</taxon>
        <taxon>Sporadotrichida</taxon>
        <taxon>Halteriidae</taxon>
        <taxon>Halteria</taxon>
    </lineage>
</organism>
<name>A0A8J8NY43_HALGN</name>
<keyword evidence="2" id="KW-1185">Reference proteome</keyword>
<protein>
    <submittedName>
        <fullName evidence="1">Uncharacterized protein</fullName>
    </submittedName>
</protein>
<dbReference type="EMBL" id="RRYP01002929">
    <property type="protein sequence ID" value="TNV84292.1"/>
    <property type="molecule type" value="Genomic_DNA"/>
</dbReference>
<comment type="caution">
    <text evidence="1">The sequence shown here is derived from an EMBL/GenBank/DDBJ whole genome shotgun (WGS) entry which is preliminary data.</text>
</comment>
<evidence type="ECO:0000313" key="2">
    <source>
        <dbReference type="Proteomes" id="UP000785679"/>
    </source>
</evidence>
<dbReference type="PANTHER" id="PTHR31398:SF0">
    <property type="entry name" value="MEIOTIC NUCLEAR DIVISION PROTEIN 1 HOMOLOG"/>
    <property type="match status" value="1"/>
</dbReference>
<dbReference type="GO" id="GO:0007131">
    <property type="term" value="P:reciprocal meiotic recombination"/>
    <property type="evidence" value="ECO:0007669"/>
    <property type="project" value="TreeGrafter"/>
</dbReference>
<proteinExistence type="predicted"/>
<dbReference type="Proteomes" id="UP000785679">
    <property type="component" value="Unassembled WGS sequence"/>
</dbReference>